<dbReference type="Pfam" id="PF14031">
    <property type="entry name" value="D-ser_dehydrat"/>
    <property type="match status" value="1"/>
</dbReference>
<dbReference type="SUPFAM" id="SSF51419">
    <property type="entry name" value="PLP-binding barrel"/>
    <property type="match status" value="1"/>
</dbReference>
<evidence type="ECO:0000313" key="4">
    <source>
        <dbReference type="EMBL" id="CAI8045194.1"/>
    </source>
</evidence>
<reference evidence="4" key="1">
    <citation type="submission" date="2023-03" db="EMBL/GenBank/DDBJ databases">
        <authorList>
            <person name="Steffen K."/>
            <person name="Cardenas P."/>
        </authorList>
    </citation>
    <scope>NUCLEOTIDE SEQUENCE</scope>
</reference>
<dbReference type="SMART" id="SM01119">
    <property type="entry name" value="D-ser_dehydrat"/>
    <property type="match status" value="1"/>
</dbReference>
<dbReference type="GO" id="GO:0036088">
    <property type="term" value="P:D-serine catabolic process"/>
    <property type="evidence" value="ECO:0007669"/>
    <property type="project" value="TreeGrafter"/>
</dbReference>
<dbReference type="InterPro" id="IPR029066">
    <property type="entry name" value="PLP-binding_barrel"/>
</dbReference>
<comment type="similarity">
    <text evidence="1">Belongs to the DSD1 family.</text>
</comment>
<dbReference type="InterPro" id="IPR051466">
    <property type="entry name" value="D-amino_acid_metab_enzyme"/>
</dbReference>
<proteinExistence type="inferred from homology"/>
<comment type="caution">
    <text evidence="4">The sequence shown here is derived from an EMBL/GenBank/DDBJ whole genome shotgun (WGS) entry which is preliminary data.</text>
</comment>
<name>A0AA35TC15_GEOBA</name>
<organism evidence="4 5">
    <name type="scientific">Geodia barretti</name>
    <name type="common">Barrett's horny sponge</name>
    <dbReference type="NCBI Taxonomy" id="519541"/>
    <lineage>
        <taxon>Eukaryota</taxon>
        <taxon>Metazoa</taxon>
        <taxon>Porifera</taxon>
        <taxon>Demospongiae</taxon>
        <taxon>Heteroscleromorpha</taxon>
        <taxon>Tetractinellida</taxon>
        <taxon>Astrophorina</taxon>
        <taxon>Geodiidae</taxon>
        <taxon>Geodia</taxon>
    </lineage>
</organism>
<accession>A0AA35TC15</accession>
<dbReference type="Gene3D" id="2.40.37.20">
    <property type="entry name" value="D-serine dehydratase-like domain"/>
    <property type="match status" value="1"/>
</dbReference>
<dbReference type="AlphaFoldDB" id="A0AA35TC15"/>
<dbReference type="GO" id="GO:0008721">
    <property type="term" value="F:D-serine ammonia-lyase activity"/>
    <property type="evidence" value="ECO:0007669"/>
    <property type="project" value="TreeGrafter"/>
</dbReference>
<keyword evidence="5" id="KW-1185">Reference proteome</keyword>
<sequence>MNSTTCERGTPLDDLETPCLIVELDALESNYRVVSNTYRDTVCKMRQHTKNIKSPFLAKMQMDTGGSNGGVCTAKVAEAEVMVEGGITDILIPNQVVTDDKLDRVSALARHGDIKLCVDSVENVRIISDVASRNGVEIGVLIEVDTSMGRAGVRSPEAGVEIARATQELPGVSFRGVMSHQSVGETFSKEDRFLRGKEYIGICLRVKDAVEAAGIPVEIVSSGETFCYDVAAQIPGVTEVEGGSYALMSTGYGYMTEFQVAGKVLGTVVSTPRPGVAIGDVGLRSIAGPSGLLPTVDGIPGVEVESLHDDHIVLTTDGSMPLRVGDKFKLLPAHQDMLVNRWDEYVAVRDGVVEDVWDIPGRGCYH</sequence>
<dbReference type="PANTHER" id="PTHR28004">
    <property type="entry name" value="ZGC:162816-RELATED"/>
    <property type="match status" value="1"/>
</dbReference>
<evidence type="ECO:0000256" key="1">
    <source>
        <dbReference type="ARBA" id="ARBA00005323"/>
    </source>
</evidence>
<dbReference type="InterPro" id="IPR001608">
    <property type="entry name" value="Ala_racemase_N"/>
</dbReference>
<evidence type="ECO:0000313" key="5">
    <source>
        <dbReference type="Proteomes" id="UP001174909"/>
    </source>
</evidence>
<feature type="domain" description="D-serine dehydratase-like" evidence="3">
    <location>
        <begin position="261"/>
        <end position="349"/>
    </location>
</feature>
<dbReference type="Proteomes" id="UP001174909">
    <property type="component" value="Unassembled WGS sequence"/>
</dbReference>
<evidence type="ECO:0000256" key="2">
    <source>
        <dbReference type="ARBA" id="ARBA00023239"/>
    </source>
</evidence>
<evidence type="ECO:0000259" key="3">
    <source>
        <dbReference type="SMART" id="SM01119"/>
    </source>
</evidence>
<dbReference type="PANTHER" id="PTHR28004:SF2">
    <property type="entry name" value="D-SERINE DEHYDRATASE"/>
    <property type="match status" value="1"/>
</dbReference>
<dbReference type="EMBL" id="CASHTH010003456">
    <property type="protein sequence ID" value="CAI8045194.1"/>
    <property type="molecule type" value="Genomic_DNA"/>
</dbReference>
<protein>
    <submittedName>
        <fullName evidence="4">3-hydroxy-D-aspartate aldolase</fullName>
    </submittedName>
</protein>
<dbReference type="InterPro" id="IPR042208">
    <property type="entry name" value="D-ser_dehydrat-like_sf"/>
</dbReference>
<dbReference type="InterPro" id="IPR026956">
    <property type="entry name" value="D-ser_dehydrat-like_dom"/>
</dbReference>
<dbReference type="Gene3D" id="3.20.20.10">
    <property type="entry name" value="Alanine racemase"/>
    <property type="match status" value="1"/>
</dbReference>
<gene>
    <name evidence="4" type="ORF">GBAR_LOCUS25016</name>
</gene>
<keyword evidence="2" id="KW-0456">Lyase</keyword>
<dbReference type="Pfam" id="PF01168">
    <property type="entry name" value="Ala_racemase_N"/>
    <property type="match status" value="1"/>
</dbReference>